<evidence type="ECO:0000313" key="1">
    <source>
        <dbReference type="EMBL" id="CAK1548712.1"/>
    </source>
</evidence>
<dbReference type="AlphaFoldDB" id="A0AAV1JKX2"/>
<evidence type="ECO:0000313" key="2">
    <source>
        <dbReference type="Proteomes" id="UP001497472"/>
    </source>
</evidence>
<sequence>MEKSMLDIKLSDKMTSAKKIKVKEIMKYLVFFCAVLAVGTSALPQKTENEVAPKQQRLITNTIRNLIRQISRAIKENGLDPVVIDDFEYEYNIPFLVDVRLFIEKLRFIGASDIVIKQLDYSAIFNRLRFDIELPHLLLVVVDSGVTANIFGEKYSGQFLGSVAVNGIGLSGEVRVNIGIISGISIRSLDVKFRLDRIKSNTVIVVLGEDWSLNVNNLLNNDIPNLLKTHENDINKFLSELLKSIADSVLKPNGLYENMISEV</sequence>
<proteinExistence type="predicted"/>
<organism evidence="1 2">
    <name type="scientific">Leptosia nina</name>
    <dbReference type="NCBI Taxonomy" id="320188"/>
    <lineage>
        <taxon>Eukaryota</taxon>
        <taxon>Metazoa</taxon>
        <taxon>Ecdysozoa</taxon>
        <taxon>Arthropoda</taxon>
        <taxon>Hexapoda</taxon>
        <taxon>Insecta</taxon>
        <taxon>Pterygota</taxon>
        <taxon>Neoptera</taxon>
        <taxon>Endopterygota</taxon>
        <taxon>Lepidoptera</taxon>
        <taxon>Glossata</taxon>
        <taxon>Ditrysia</taxon>
        <taxon>Papilionoidea</taxon>
        <taxon>Pieridae</taxon>
        <taxon>Pierinae</taxon>
        <taxon>Leptosia</taxon>
    </lineage>
</organism>
<accession>A0AAV1JKX2</accession>
<dbReference type="InterPro" id="IPR038606">
    <property type="entry name" value="To_sf"/>
</dbReference>
<dbReference type="EMBL" id="CAVLEF010000010">
    <property type="protein sequence ID" value="CAK1548712.1"/>
    <property type="molecule type" value="Genomic_DNA"/>
</dbReference>
<reference evidence="1 2" key="1">
    <citation type="submission" date="2023-11" db="EMBL/GenBank/DDBJ databases">
        <authorList>
            <person name="Okamura Y."/>
        </authorList>
    </citation>
    <scope>NUCLEOTIDE SEQUENCE [LARGE SCALE GENOMIC DNA]</scope>
</reference>
<dbReference type="Gene3D" id="3.15.10.30">
    <property type="entry name" value="Haemolymph juvenile hormone binding protein"/>
    <property type="match status" value="1"/>
</dbReference>
<comment type="caution">
    <text evidence="1">The sequence shown here is derived from an EMBL/GenBank/DDBJ whole genome shotgun (WGS) entry which is preliminary data.</text>
</comment>
<protein>
    <submittedName>
        <fullName evidence="1">Uncharacterized protein</fullName>
    </submittedName>
</protein>
<dbReference type="InterPro" id="IPR010562">
    <property type="entry name" value="Haemolymph_juvenile_hormone-bd"/>
</dbReference>
<dbReference type="Proteomes" id="UP001497472">
    <property type="component" value="Unassembled WGS sequence"/>
</dbReference>
<name>A0AAV1JKX2_9NEOP</name>
<keyword evidence="2" id="KW-1185">Reference proteome</keyword>
<gene>
    <name evidence="1" type="ORF">LNINA_LOCUS8073</name>
</gene>
<dbReference type="Pfam" id="PF06585">
    <property type="entry name" value="JHBP"/>
    <property type="match status" value="1"/>
</dbReference>